<protein>
    <submittedName>
        <fullName evidence="1">Uncharacterized protein</fullName>
    </submittedName>
</protein>
<dbReference type="EMBL" id="JAHESE010000013">
    <property type="protein sequence ID" value="MBT1709472.1"/>
    <property type="molecule type" value="Genomic_DNA"/>
</dbReference>
<sequence>MFRGFDIRPEERVILTARIRQRVKEMLPEGWQIKQVTEVPCSDAGCPLRITRIDVTDPAGRERSWSLHAPLSLVTAKEVAQLLEKHVSTPSAPTQG</sequence>
<proteinExistence type="predicted"/>
<accession>A0AAP2E0I1</accession>
<gene>
    <name evidence="1" type="ORF">KK062_14615</name>
</gene>
<dbReference type="AlphaFoldDB" id="A0AAP2E0I1"/>
<evidence type="ECO:0000313" key="1">
    <source>
        <dbReference type="EMBL" id="MBT1709472.1"/>
    </source>
</evidence>
<name>A0AAP2E0I1_9BACT</name>
<organism evidence="1 2">
    <name type="scientific">Dawidia cretensis</name>
    <dbReference type="NCBI Taxonomy" id="2782350"/>
    <lineage>
        <taxon>Bacteria</taxon>
        <taxon>Pseudomonadati</taxon>
        <taxon>Bacteroidota</taxon>
        <taxon>Cytophagia</taxon>
        <taxon>Cytophagales</taxon>
        <taxon>Chryseotaleaceae</taxon>
        <taxon>Dawidia</taxon>
    </lineage>
</organism>
<evidence type="ECO:0000313" key="2">
    <source>
        <dbReference type="Proteomes" id="UP001319080"/>
    </source>
</evidence>
<reference evidence="1 2" key="1">
    <citation type="submission" date="2021-05" db="EMBL/GenBank/DDBJ databases">
        <title>A Polyphasic approach of four new species of the genus Ohtaekwangia: Ohtaekwangia histidinii sp. nov., Ohtaekwangia cretensis sp. nov., Ohtaekwangia indiensis sp. nov., Ohtaekwangia reichenbachii sp. nov. from diverse environment.</title>
        <authorList>
            <person name="Octaviana S."/>
        </authorList>
    </citation>
    <scope>NUCLEOTIDE SEQUENCE [LARGE SCALE GENOMIC DNA]</scope>
    <source>
        <strain evidence="1 2">PWU5</strain>
    </source>
</reference>
<dbReference type="Proteomes" id="UP001319080">
    <property type="component" value="Unassembled WGS sequence"/>
</dbReference>
<keyword evidence="2" id="KW-1185">Reference proteome</keyword>
<comment type="caution">
    <text evidence="1">The sequence shown here is derived from an EMBL/GenBank/DDBJ whole genome shotgun (WGS) entry which is preliminary data.</text>
</comment>
<dbReference type="RefSeq" id="WP_254085048.1">
    <property type="nucleotide sequence ID" value="NZ_JAHESE010000013.1"/>
</dbReference>